<dbReference type="PROSITE" id="PS51898">
    <property type="entry name" value="TYR_RECOMBINASE"/>
    <property type="match status" value="1"/>
</dbReference>
<evidence type="ECO:0000256" key="4">
    <source>
        <dbReference type="ARBA" id="ARBA00023172"/>
    </source>
</evidence>
<evidence type="ECO:0000313" key="9">
    <source>
        <dbReference type="Proteomes" id="UP001500466"/>
    </source>
</evidence>
<keyword evidence="3 5" id="KW-0238">DNA-binding</keyword>
<dbReference type="InterPro" id="IPR058717">
    <property type="entry name" value="Phage_L5_Integrase_N"/>
</dbReference>
<dbReference type="Pfam" id="PF26003">
    <property type="entry name" value="Integrase_N_phage"/>
    <property type="match status" value="1"/>
</dbReference>
<dbReference type="InterPro" id="IPR004107">
    <property type="entry name" value="Integrase_SAM-like_N"/>
</dbReference>
<dbReference type="InterPro" id="IPR044068">
    <property type="entry name" value="CB"/>
</dbReference>
<evidence type="ECO:0000256" key="3">
    <source>
        <dbReference type="ARBA" id="ARBA00023125"/>
    </source>
</evidence>
<dbReference type="CDD" id="cd01189">
    <property type="entry name" value="INT_ICEBs1_C_like"/>
    <property type="match status" value="1"/>
</dbReference>
<evidence type="ECO:0000259" key="7">
    <source>
        <dbReference type="PROSITE" id="PS51900"/>
    </source>
</evidence>
<dbReference type="InterPro" id="IPR050090">
    <property type="entry name" value="Tyrosine_recombinase_XerCD"/>
</dbReference>
<dbReference type="SUPFAM" id="SSF56349">
    <property type="entry name" value="DNA breaking-rejoining enzymes"/>
    <property type="match status" value="1"/>
</dbReference>
<dbReference type="Pfam" id="PF14659">
    <property type="entry name" value="Phage_int_SAM_3"/>
    <property type="match status" value="1"/>
</dbReference>
<organism evidence="8 9">
    <name type="scientific">Yinghuangia aomiensis</name>
    <dbReference type="NCBI Taxonomy" id="676205"/>
    <lineage>
        <taxon>Bacteria</taxon>
        <taxon>Bacillati</taxon>
        <taxon>Actinomycetota</taxon>
        <taxon>Actinomycetes</taxon>
        <taxon>Kitasatosporales</taxon>
        <taxon>Streptomycetaceae</taxon>
        <taxon>Yinghuangia</taxon>
    </lineage>
</organism>
<dbReference type="PANTHER" id="PTHR30349:SF64">
    <property type="entry name" value="PROPHAGE INTEGRASE INTD-RELATED"/>
    <property type="match status" value="1"/>
</dbReference>
<dbReference type="Gene3D" id="1.10.443.10">
    <property type="entry name" value="Intergrase catalytic core"/>
    <property type="match status" value="1"/>
</dbReference>
<dbReference type="Pfam" id="PF00589">
    <property type="entry name" value="Phage_integrase"/>
    <property type="match status" value="1"/>
</dbReference>
<keyword evidence="9" id="KW-1185">Reference proteome</keyword>
<evidence type="ECO:0000256" key="5">
    <source>
        <dbReference type="PROSITE-ProRule" id="PRU01248"/>
    </source>
</evidence>
<dbReference type="Gene3D" id="1.10.150.130">
    <property type="match status" value="1"/>
</dbReference>
<dbReference type="RefSeq" id="WP_345679002.1">
    <property type="nucleotide sequence ID" value="NZ_BAABHS010000026.1"/>
</dbReference>
<keyword evidence="4" id="KW-0233">DNA recombination</keyword>
<evidence type="ECO:0000256" key="2">
    <source>
        <dbReference type="ARBA" id="ARBA00022908"/>
    </source>
</evidence>
<accession>A0ABP9HZL2</accession>
<dbReference type="InterPro" id="IPR002104">
    <property type="entry name" value="Integrase_catalytic"/>
</dbReference>
<protein>
    <submittedName>
        <fullName evidence="8">Tyrosine-type recombinase/integrase</fullName>
    </submittedName>
</protein>
<gene>
    <name evidence="8" type="ORF">GCM10023205_61500</name>
</gene>
<dbReference type="InterPro" id="IPR013762">
    <property type="entry name" value="Integrase-like_cat_sf"/>
</dbReference>
<sequence>MANNKGNRRRFGAVRKLPSGRYQARYPRPDGQMRPADKTFPDKTTAERWLVRKEAEILEGRWRDPDDGKLTVEQWGERWFAAASPELKPKTRALYSGLIRLWINPRLGSYLVRDVRPITVAEWIAGLHKAKLSASRIRTAYRVFAQIMQSAADNDLISMTPCRGIKLPRLPEPEPRILTDAEVERLVSATNAPHDLLVKLLVFAGLRIGEAFALRRSDVDVDGGCITVDESLAEISGKQIFDTPKNHQVRRITLPAFLVRELGTHLDRNVGKAGSALLFVGRTGKALHYNAWRTAHFDPAVERAGLKDVTPHALRATHATWVADRHGVMAAAARLGHSNASVTTRHYARAVDGRDAEIAKKLDAEHTRMLAADYCGDPQAVPDEVRSGHKDGEQQNERHLAQNWHDDDDGGAAGALVPV</sequence>
<name>A0ABP9HZL2_9ACTN</name>
<proteinExistence type="inferred from homology"/>
<reference evidence="9" key="1">
    <citation type="journal article" date="2019" name="Int. J. Syst. Evol. Microbiol.">
        <title>The Global Catalogue of Microorganisms (GCM) 10K type strain sequencing project: providing services to taxonomists for standard genome sequencing and annotation.</title>
        <authorList>
            <consortium name="The Broad Institute Genomics Platform"/>
            <consortium name="The Broad Institute Genome Sequencing Center for Infectious Disease"/>
            <person name="Wu L."/>
            <person name="Ma J."/>
        </authorList>
    </citation>
    <scope>NUCLEOTIDE SEQUENCE [LARGE SCALE GENOMIC DNA]</scope>
    <source>
        <strain evidence="9">JCM 17986</strain>
    </source>
</reference>
<evidence type="ECO:0000256" key="1">
    <source>
        <dbReference type="ARBA" id="ARBA00008857"/>
    </source>
</evidence>
<comment type="similarity">
    <text evidence="1">Belongs to the 'phage' integrase family.</text>
</comment>
<keyword evidence="2" id="KW-0229">DNA integration</keyword>
<dbReference type="InterPro" id="IPR011010">
    <property type="entry name" value="DNA_brk_join_enz"/>
</dbReference>
<dbReference type="EMBL" id="BAABHS010000026">
    <property type="protein sequence ID" value="GAA4983385.1"/>
    <property type="molecule type" value="Genomic_DNA"/>
</dbReference>
<dbReference type="InterPro" id="IPR010998">
    <property type="entry name" value="Integrase_recombinase_N"/>
</dbReference>
<dbReference type="PROSITE" id="PS51900">
    <property type="entry name" value="CB"/>
    <property type="match status" value="1"/>
</dbReference>
<dbReference type="Proteomes" id="UP001500466">
    <property type="component" value="Unassembled WGS sequence"/>
</dbReference>
<comment type="caution">
    <text evidence="8">The sequence shown here is derived from an EMBL/GenBank/DDBJ whole genome shotgun (WGS) entry which is preliminary data.</text>
</comment>
<feature type="domain" description="Tyr recombinase" evidence="6">
    <location>
        <begin position="173"/>
        <end position="360"/>
    </location>
</feature>
<dbReference type="PANTHER" id="PTHR30349">
    <property type="entry name" value="PHAGE INTEGRASE-RELATED"/>
    <property type="match status" value="1"/>
</dbReference>
<evidence type="ECO:0000313" key="8">
    <source>
        <dbReference type="EMBL" id="GAA4983385.1"/>
    </source>
</evidence>
<feature type="domain" description="Core-binding (CB)" evidence="7">
    <location>
        <begin position="70"/>
        <end position="149"/>
    </location>
</feature>
<evidence type="ECO:0000259" key="6">
    <source>
        <dbReference type="PROSITE" id="PS51898"/>
    </source>
</evidence>